<evidence type="ECO:0000259" key="1">
    <source>
        <dbReference type="Pfam" id="PF04773"/>
    </source>
</evidence>
<dbReference type="PANTHER" id="PTHR30273:SF2">
    <property type="entry name" value="PROTEIN FECR"/>
    <property type="match status" value="1"/>
</dbReference>
<keyword evidence="4" id="KW-1185">Reference proteome</keyword>
<dbReference type="EMBL" id="CP095848">
    <property type="protein sequence ID" value="UPL47503.1"/>
    <property type="molecule type" value="Genomic_DNA"/>
</dbReference>
<organism evidence="3 4">
    <name type="scientific">Hymenobacter sublimis</name>
    <dbReference type="NCBI Taxonomy" id="2933777"/>
    <lineage>
        <taxon>Bacteria</taxon>
        <taxon>Pseudomonadati</taxon>
        <taxon>Bacteroidota</taxon>
        <taxon>Cytophagia</taxon>
        <taxon>Cytophagales</taxon>
        <taxon>Hymenobacteraceae</taxon>
        <taxon>Hymenobacter</taxon>
    </lineage>
</organism>
<dbReference type="Proteomes" id="UP000829647">
    <property type="component" value="Chromosome"/>
</dbReference>
<gene>
    <name evidence="3" type="ORF">MWH26_09835</name>
</gene>
<dbReference type="Gene3D" id="2.60.120.1440">
    <property type="match status" value="1"/>
</dbReference>
<feature type="domain" description="FecR protein" evidence="1">
    <location>
        <begin position="127"/>
        <end position="220"/>
    </location>
</feature>
<name>A0ABY4J434_9BACT</name>
<dbReference type="PIRSF" id="PIRSF018266">
    <property type="entry name" value="FecR"/>
    <property type="match status" value="1"/>
</dbReference>
<dbReference type="Pfam" id="PF04773">
    <property type="entry name" value="FecR"/>
    <property type="match status" value="1"/>
</dbReference>
<protein>
    <submittedName>
        <fullName evidence="3">FecR domain-containing protein</fullName>
    </submittedName>
</protein>
<reference evidence="3 4" key="1">
    <citation type="submission" date="2022-04" db="EMBL/GenBank/DDBJ databases">
        <title>Hymenobacter sp. isolated from the air.</title>
        <authorList>
            <person name="Won M."/>
            <person name="Lee C.-M."/>
            <person name="Woen H.-Y."/>
            <person name="Kwon S.-W."/>
        </authorList>
    </citation>
    <scope>NUCLEOTIDE SEQUENCE [LARGE SCALE GENOMIC DNA]</scope>
    <source>
        <strain evidence="4">5516 S-25</strain>
    </source>
</reference>
<sequence>MKHPDLLNLLQRYQQGECTPEEKRVVEHWYDLLGHEQPPLTLTPTERQALRASLWQRIENQTLDAEDVSPPAAGPWYAGRWRWAAAAALALGLGVGAQQLRQPATAPAEVSVATITPRPATGWQTYRNTTAQPQLVQLSDGSRVRVSAGGQLKYPRRFASQHRTVYLVGEAFFRIAHDKAHPFRVYTNEVVTTVLGTSFLVKAPAGRGPVVVKVRTGRVQVRPLSPANAAATEPVGVVVLPNQQAVYSPARHELQRELVAQPVQLAAQSFAFDDRPVPEVLAALEKAYGVDIEYDAQALAACTVTLNLQNESLYGKLDVLCKTLGASYEKSATHLVFRSPGCSGH</sequence>
<evidence type="ECO:0000259" key="2">
    <source>
        <dbReference type="Pfam" id="PF16344"/>
    </source>
</evidence>
<evidence type="ECO:0000313" key="3">
    <source>
        <dbReference type="EMBL" id="UPL47503.1"/>
    </source>
</evidence>
<dbReference type="InterPro" id="IPR006860">
    <property type="entry name" value="FecR"/>
</dbReference>
<dbReference type="Pfam" id="PF16344">
    <property type="entry name" value="FecR_C"/>
    <property type="match status" value="1"/>
</dbReference>
<dbReference type="InterPro" id="IPR012373">
    <property type="entry name" value="Ferrdict_sens_TM"/>
</dbReference>
<feature type="domain" description="Protein FecR C-terminal" evidence="2">
    <location>
        <begin position="270"/>
        <end position="330"/>
    </location>
</feature>
<dbReference type="Gene3D" id="3.55.50.30">
    <property type="match status" value="1"/>
</dbReference>
<evidence type="ECO:0000313" key="4">
    <source>
        <dbReference type="Proteomes" id="UP000829647"/>
    </source>
</evidence>
<dbReference type="RefSeq" id="WP_247974131.1">
    <property type="nucleotide sequence ID" value="NZ_CP095848.1"/>
</dbReference>
<dbReference type="InterPro" id="IPR032508">
    <property type="entry name" value="FecR_C"/>
</dbReference>
<accession>A0ABY4J434</accession>
<dbReference type="PANTHER" id="PTHR30273">
    <property type="entry name" value="PERIPLASMIC SIGNAL SENSOR AND SIGMA FACTOR ACTIVATOR FECR-RELATED"/>
    <property type="match status" value="1"/>
</dbReference>
<proteinExistence type="predicted"/>